<protein>
    <submittedName>
        <fullName evidence="2">Uncharacterized protein</fullName>
    </submittedName>
</protein>
<reference evidence="2" key="1">
    <citation type="journal article" date="2023" name="Mol. Phylogenet. Evol.">
        <title>Genome-scale phylogeny and comparative genomics of the fungal order Sordariales.</title>
        <authorList>
            <person name="Hensen N."/>
            <person name="Bonometti L."/>
            <person name="Westerberg I."/>
            <person name="Brannstrom I.O."/>
            <person name="Guillou S."/>
            <person name="Cros-Aarteil S."/>
            <person name="Calhoun S."/>
            <person name="Haridas S."/>
            <person name="Kuo A."/>
            <person name="Mondo S."/>
            <person name="Pangilinan J."/>
            <person name="Riley R."/>
            <person name="LaButti K."/>
            <person name="Andreopoulos B."/>
            <person name="Lipzen A."/>
            <person name="Chen C."/>
            <person name="Yan M."/>
            <person name="Daum C."/>
            <person name="Ng V."/>
            <person name="Clum A."/>
            <person name="Steindorff A."/>
            <person name="Ohm R.A."/>
            <person name="Martin F."/>
            <person name="Silar P."/>
            <person name="Natvig D.O."/>
            <person name="Lalanne C."/>
            <person name="Gautier V."/>
            <person name="Ament-Velasquez S.L."/>
            <person name="Kruys A."/>
            <person name="Hutchinson M.I."/>
            <person name="Powell A.J."/>
            <person name="Barry K."/>
            <person name="Miller A.N."/>
            <person name="Grigoriev I.V."/>
            <person name="Debuchy R."/>
            <person name="Gladieux P."/>
            <person name="Hiltunen Thoren M."/>
            <person name="Johannesson H."/>
        </authorList>
    </citation>
    <scope>NUCLEOTIDE SEQUENCE</scope>
    <source>
        <strain evidence="2">CBS 314.62</strain>
    </source>
</reference>
<gene>
    <name evidence="2" type="ORF">B0T22DRAFT_484149</name>
</gene>
<accession>A0AAE0X011</accession>
<dbReference type="EMBL" id="JAULSO010000005">
    <property type="protein sequence ID" value="KAK3682060.1"/>
    <property type="molecule type" value="Genomic_DNA"/>
</dbReference>
<name>A0AAE0X011_9PEZI</name>
<keyword evidence="3" id="KW-1185">Reference proteome</keyword>
<dbReference type="Proteomes" id="UP001270362">
    <property type="component" value="Unassembled WGS sequence"/>
</dbReference>
<proteinExistence type="predicted"/>
<comment type="caution">
    <text evidence="2">The sequence shown here is derived from an EMBL/GenBank/DDBJ whole genome shotgun (WGS) entry which is preliminary data.</text>
</comment>
<organism evidence="2 3">
    <name type="scientific">Podospora appendiculata</name>
    <dbReference type="NCBI Taxonomy" id="314037"/>
    <lineage>
        <taxon>Eukaryota</taxon>
        <taxon>Fungi</taxon>
        <taxon>Dikarya</taxon>
        <taxon>Ascomycota</taxon>
        <taxon>Pezizomycotina</taxon>
        <taxon>Sordariomycetes</taxon>
        <taxon>Sordariomycetidae</taxon>
        <taxon>Sordariales</taxon>
        <taxon>Podosporaceae</taxon>
        <taxon>Podospora</taxon>
    </lineage>
</organism>
<dbReference type="AlphaFoldDB" id="A0AAE0X011"/>
<evidence type="ECO:0000256" key="1">
    <source>
        <dbReference type="SAM" id="MobiDB-lite"/>
    </source>
</evidence>
<reference evidence="2" key="2">
    <citation type="submission" date="2023-06" db="EMBL/GenBank/DDBJ databases">
        <authorList>
            <consortium name="Lawrence Berkeley National Laboratory"/>
            <person name="Haridas S."/>
            <person name="Hensen N."/>
            <person name="Bonometti L."/>
            <person name="Westerberg I."/>
            <person name="Brannstrom I.O."/>
            <person name="Guillou S."/>
            <person name="Cros-Aarteil S."/>
            <person name="Calhoun S."/>
            <person name="Kuo A."/>
            <person name="Mondo S."/>
            <person name="Pangilinan J."/>
            <person name="Riley R."/>
            <person name="Labutti K."/>
            <person name="Andreopoulos B."/>
            <person name="Lipzen A."/>
            <person name="Chen C."/>
            <person name="Yanf M."/>
            <person name="Daum C."/>
            <person name="Ng V."/>
            <person name="Clum A."/>
            <person name="Steindorff A."/>
            <person name="Ohm R."/>
            <person name="Martin F."/>
            <person name="Silar P."/>
            <person name="Natvig D."/>
            <person name="Lalanne C."/>
            <person name="Gautier V."/>
            <person name="Ament-Velasquez S.L."/>
            <person name="Kruys A."/>
            <person name="Hutchinson M.I."/>
            <person name="Powell A.J."/>
            <person name="Barry K."/>
            <person name="Miller A.N."/>
            <person name="Grigoriev I.V."/>
            <person name="Debuchy R."/>
            <person name="Gladieux P."/>
            <person name="Thoren M.H."/>
            <person name="Johannesson H."/>
        </authorList>
    </citation>
    <scope>NUCLEOTIDE SEQUENCE</scope>
    <source>
        <strain evidence="2">CBS 314.62</strain>
    </source>
</reference>
<feature type="compositionally biased region" description="Basic and acidic residues" evidence="1">
    <location>
        <begin position="1"/>
        <end position="11"/>
    </location>
</feature>
<evidence type="ECO:0000313" key="3">
    <source>
        <dbReference type="Proteomes" id="UP001270362"/>
    </source>
</evidence>
<feature type="region of interest" description="Disordered" evidence="1">
    <location>
        <begin position="1"/>
        <end position="28"/>
    </location>
</feature>
<evidence type="ECO:0000313" key="2">
    <source>
        <dbReference type="EMBL" id="KAK3682060.1"/>
    </source>
</evidence>
<sequence length="72" mass="8042">METKQPGENHTEIGATTQNKPAKRKTQAQLDEELRLKMEDMAGDGGASGVEYEDGKPVAMKRAVKDNMFRYI</sequence>